<comment type="caution">
    <text evidence="1">The sequence shown here is derived from an EMBL/GenBank/DDBJ whole genome shotgun (WGS) entry which is preliminary data.</text>
</comment>
<feature type="non-terminal residue" evidence="1">
    <location>
        <position position="1"/>
    </location>
</feature>
<proteinExistence type="predicted"/>
<dbReference type="EMBL" id="BLLF01001602">
    <property type="protein sequence ID" value="GFH20247.1"/>
    <property type="molecule type" value="Genomic_DNA"/>
</dbReference>
<protein>
    <submittedName>
        <fullName evidence="1">PlsC domain-containing protein</fullName>
    </submittedName>
</protein>
<reference evidence="1 2" key="1">
    <citation type="submission" date="2020-02" db="EMBL/GenBank/DDBJ databases">
        <title>Draft genome sequence of Haematococcus lacustris strain NIES-144.</title>
        <authorList>
            <person name="Morimoto D."/>
            <person name="Nakagawa S."/>
            <person name="Yoshida T."/>
            <person name="Sawayama S."/>
        </authorList>
    </citation>
    <scope>NUCLEOTIDE SEQUENCE [LARGE SCALE GENOMIC DNA]</scope>
    <source>
        <strain evidence="1 2">NIES-144</strain>
    </source>
</reference>
<name>A0A699ZC27_HAELA</name>
<sequence length="78" mass="8823">IAPPVDTRQLTDLRDAAGVQALYDDVKHTVERCMGELLVYRDQDEESDLGGRFRRTLGRWTNLVRDTTTGDTASKIRS</sequence>
<evidence type="ECO:0000313" key="2">
    <source>
        <dbReference type="Proteomes" id="UP000485058"/>
    </source>
</evidence>
<evidence type="ECO:0000313" key="1">
    <source>
        <dbReference type="EMBL" id="GFH20247.1"/>
    </source>
</evidence>
<keyword evidence="2" id="KW-1185">Reference proteome</keyword>
<accession>A0A699ZC27</accession>
<organism evidence="1 2">
    <name type="scientific">Haematococcus lacustris</name>
    <name type="common">Green alga</name>
    <name type="synonym">Haematococcus pluvialis</name>
    <dbReference type="NCBI Taxonomy" id="44745"/>
    <lineage>
        <taxon>Eukaryota</taxon>
        <taxon>Viridiplantae</taxon>
        <taxon>Chlorophyta</taxon>
        <taxon>core chlorophytes</taxon>
        <taxon>Chlorophyceae</taxon>
        <taxon>CS clade</taxon>
        <taxon>Chlamydomonadales</taxon>
        <taxon>Haematococcaceae</taxon>
        <taxon>Haematococcus</taxon>
    </lineage>
</organism>
<dbReference type="Proteomes" id="UP000485058">
    <property type="component" value="Unassembled WGS sequence"/>
</dbReference>
<gene>
    <name evidence="1" type="ORF">HaLaN_17337</name>
</gene>
<dbReference type="AlphaFoldDB" id="A0A699ZC27"/>